<protein>
    <submittedName>
        <fullName evidence="11">Duplicated orphan permease</fullName>
    </submittedName>
</protein>
<feature type="transmembrane region" description="Helical" evidence="9">
    <location>
        <begin position="6"/>
        <end position="30"/>
    </location>
</feature>
<feature type="transmembrane region" description="Helical" evidence="9">
    <location>
        <begin position="186"/>
        <end position="206"/>
    </location>
</feature>
<dbReference type="PROSITE" id="PS01124">
    <property type="entry name" value="HTH_ARAC_FAMILY_2"/>
    <property type="match status" value="1"/>
</dbReference>
<keyword evidence="3 9" id="KW-0812">Transmembrane</keyword>
<dbReference type="InterPro" id="IPR025857">
    <property type="entry name" value="MacB_PCD"/>
</dbReference>
<dbReference type="Pfam" id="PF12833">
    <property type="entry name" value="HTH_18"/>
    <property type="match status" value="1"/>
</dbReference>
<dbReference type="InterPro" id="IPR009057">
    <property type="entry name" value="Homeodomain-like_sf"/>
</dbReference>
<keyword evidence="5" id="KW-0805">Transcription regulation</keyword>
<dbReference type="InterPro" id="IPR018062">
    <property type="entry name" value="HTH_AraC-typ_CS"/>
</dbReference>
<dbReference type="STRING" id="551996.SAMN05192573_104223"/>
<feature type="transmembrane region" description="Helical" evidence="9">
    <location>
        <begin position="143"/>
        <end position="165"/>
    </location>
</feature>
<dbReference type="PANTHER" id="PTHR30572:SF18">
    <property type="entry name" value="ABC-TYPE MACROLIDE FAMILY EXPORT SYSTEM PERMEASE COMPONENT 2"/>
    <property type="match status" value="1"/>
</dbReference>
<keyword evidence="8" id="KW-0804">Transcription</keyword>
<feature type="transmembrane region" description="Helical" evidence="9">
    <location>
        <begin position="431"/>
        <end position="451"/>
    </location>
</feature>
<feature type="domain" description="HTH araC/xylS-type" evidence="10">
    <location>
        <begin position="268"/>
        <end position="372"/>
    </location>
</feature>
<evidence type="ECO:0000256" key="5">
    <source>
        <dbReference type="ARBA" id="ARBA00023015"/>
    </source>
</evidence>
<feature type="transmembrane region" description="Helical" evidence="9">
    <location>
        <begin position="754"/>
        <end position="780"/>
    </location>
</feature>
<feature type="transmembrane region" description="Helical" evidence="9">
    <location>
        <begin position="218"/>
        <end position="237"/>
    </location>
</feature>
<dbReference type="SMART" id="SM00342">
    <property type="entry name" value="HTH_ARAC"/>
    <property type="match status" value="1"/>
</dbReference>
<dbReference type="RefSeq" id="WP_091165554.1">
    <property type="nucleotide sequence ID" value="NZ_FNCG01000004.1"/>
</dbReference>
<feature type="transmembrane region" description="Helical" evidence="9">
    <location>
        <begin position="1148"/>
        <end position="1167"/>
    </location>
</feature>
<gene>
    <name evidence="11" type="ORF">SAMN05192573_104223</name>
</gene>
<proteinExistence type="predicted"/>
<organism evidence="11 12">
    <name type="scientific">Mucilaginibacter gossypii</name>
    <dbReference type="NCBI Taxonomy" id="551996"/>
    <lineage>
        <taxon>Bacteria</taxon>
        <taxon>Pseudomonadati</taxon>
        <taxon>Bacteroidota</taxon>
        <taxon>Sphingobacteriia</taxon>
        <taxon>Sphingobacteriales</taxon>
        <taxon>Sphingobacteriaceae</taxon>
        <taxon>Mucilaginibacter</taxon>
    </lineage>
</organism>
<evidence type="ECO:0000256" key="3">
    <source>
        <dbReference type="ARBA" id="ARBA00022692"/>
    </source>
</evidence>
<dbReference type="Proteomes" id="UP000199705">
    <property type="component" value="Unassembled WGS sequence"/>
</dbReference>
<evidence type="ECO:0000259" key="10">
    <source>
        <dbReference type="PROSITE" id="PS01124"/>
    </source>
</evidence>
<evidence type="ECO:0000256" key="6">
    <source>
        <dbReference type="ARBA" id="ARBA00023125"/>
    </source>
</evidence>
<feature type="transmembrane region" description="Helical" evidence="9">
    <location>
        <begin position="711"/>
        <end position="729"/>
    </location>
</feature>
<evidence type="ECO:0000256" key="9">
    <source>
        <dbReference type="SAM" id="Phobius"/>
    </source>
</evidence>
<evidence type="ECO:0000256" key="1">
    <source>
        <dbReference type="ARBA" id="ARBA00004651"/>
    </source>
</evidence>
<dbReference type="InterPro" id="IPR003838">
    <property type="entry name" value="ABC3_permease_C"/>
</dbReference>
<feature type="transmembrane region" description="Helical" evidence="9">
    <location>
        <begin position="74"/>
        <end position="93"/>
    </location>
</feature>
<dbReference type="GO" id="GO:0022857">
    <property type="term" value="F:transmembrane transporter activity"/>
    <property type="evidence" value="ECO:0007669"/>
    <property type="project" value="TreeGrafter"/>
</dbReference>
<dbReference type="Pfam" id="PF02687">
    <property type="entry name" value="FtsX"/>
    <property type="match status" value="2"/>
</dbReference>
<dbReference type="GO" id="GO:0043565">
    <property type="term" value="F:sequence-specific DNA binding"/>
    <property type="evidence" value="ECO:0007669"/>
    <property type="project" value="InterPro"/>
</dbReference>
<keyword evidence="12" id="KW-1185">Reference proteome</keyword>
<keyword evidence="7 9" id="KW-0472">Membrane</keyword>
<dbReference type="SUPFAM" id="SSF46689">
    <property type="entry name" value="Homeodomain-like"/>
    <property type="match status" value="1"/>
</dbReference>
<feature type="transmembrane region" description="Helical" evidence="9">
    <location>
        <begin position="105"/>
        <end position="123"/>
    </location>
</feature>
<dbReference type="InterPro" id="IPR050250">
    <property type="entry name" value="Macrolide_Exporter_MacB"/>
</dbReference>
<keyword evidence="6" id="KW-0238">DNA-binding</keyword>
<feature type="transmembrane region" description="Helical" evidence="9">
    <location>
        <begin position="42"/>
        <end position="59"/>
    </location>
</feature>
<keyword evidence="2" id="KW-1003">Cell membrane</keyword>
<dbReference type="Gene3D" id="1.10.10.60">
    <property type="entry name" value="Homeodomain-like"/>
    <property type="match status" value="2"/>
</dbReference>
<evidence type="ECO:0000256" key="8">
    <source>
        <dbReference type="ARBA" id="ARBA00023163"/>
    </source>
</evidence>
<evidence type="ECO:0000256" key="2">
    <source>
        <dbReference type="ARBA" id="ARBA00022475"/>
    </source>
</evidence>
<evidence type="ECO:0000256" key="4">
    <source>
        <dbReference type="ARBA" id="ARBA00022989"/>
    </source>
</evidence>
<dbReference type="GO" id="GO:0003700">
    <property type="term" value="F:DNA-binding transcription factor activity"/>
    <property type="evidence" value="ECO:0007669"/>
    <property type="project" value="InterPro"/>
</dbReference>
<dbReference type="Pfam" id="PF12704">
    <property type="entry name" value="MacB_PCD"/>
    <property type="match status" value="2"/>
</dbReference>
<accession>A0A1G7VWY9</accession>
<reference evidence="12" key="1">
    <citation type="submission" date="2016-10" db="EMBL/GenBank/DDBJ databases">
        <authorList>
            <person name="Varghese N."/>
            <person name="Submissions S."/>
        </authorList>
    </citation>
    <scope>NUCLEOTIDE SEQUENCE [LARGE SCALE GENOMIC DNA]</scope>
    <source>
        <strain evidence="12">Gh-67</strain>
    </source>
</reference>
<evidence type="ECO:0000313" key="12">
    <source>
        <dbReference type="Proteomes" id="UP000199705"/>
    </source>
</evidence>
<comment type="subcellular location">
    <subcellularLocation>
        <location evidence="1">Cell membrane</location>
        <topology evidence="1">Multi-pass membrane protein</topology>
    </subcellularLocation>
</comment>
<evidence type="ECO:0000313" key="11">
    <source>
        <dbReference type="EMBL" id="SDG64314.1"/>
    </source>
</evidence>
<dbReference type="PROSITE" id="PS00041">
    <property type="entry name" value="HTH_ARAC_FAMILY_1"/>
    <property type="match status" value="1"/>
</dbReference>
<dbReference type="PANTHER" id="PTHR30572">
    <property type="entry name" value="MEMBRANE COMPONENT OF TRANSPORTER-RELATED"/>
    <property type="match status" value="1"/>
</dbReference>
<dbReference type="GO" id="GO:0005886">
    <property type="term" value="C:plasma membrane"/>
    <property type="evidence" value="ECO:0007669"/>
    <property type="project" value="UniProtKB-SubCell"/>
</dbReference>
<feature type="transmembrane region" description="Helical" evidence="9">
    <location>
        <begin position="1095"/>
        <end position="1121"/>
    </location>
</feature>
<dbReference type="EMBL" id="FNCG01000004">
    <property type="protein sequence ID" value="SDG64314.1"/>
    <property type="molecule type" value="Genomic_DNA"/>
</dbReference>
<feature type="transmembrane region" description="Helical" evidence="9">
    <location>
        <begin position="800"/>
        <end position="827"/>
    </location>
</feature>
<feature type="transmembrane region" description="Helical" evidence="9">
    <location>
        <begin position="1182"/>
        <end position="1205"/>
    </location>
</feature>
<keyword evidence="4 9" id="KW-1133">Transmembrane helix</keyword>
<dbReference type="AlphaFoldDB" id="A0A1G7VWY9"/>
<evidence type="ECO:0000256" key="7">
    <source>
        <dbReference type="ARBA" id="ARBA00023136"/>
    </source>
</evidence>
<dbReference type="InterPro" id="IPR018060">
    <property type="entry name" value="HTH_AraC"/>
</dbReference>
<sequence>MTAYSFHITLYDLAFLAAIFIGLTFSLLLWFTKSINLSANRFLALAMLTIVLWMAWVSGKSVELSAYFPHWNRLPLQFSLALGPFIYFYVLKITRPGYKLHSTDLLHFIPLLLQQGIFILKIGQSVGNITATYHTSVFRQTGLVLNMATFISVLAYLYISFGLIESYYQQLKFNHVNDRYRNQMRWLVRLIKAFGFLWLLWLPYAVADFFYFHQRLGIQAYYPLYLLLAGMMIWIAATVHSKPGTSVIVQASPVLKAPVSAELRQKGTWLRKAMEANRYYHDAELNLTSLAEKLGLTVHELSRIINVALKKNFNDFINEYRVAEVIRKMRDPTFAHITLLGIALESGFNSKSSFNRIFKQMTGKSPAEYKSEPQKEFPSYNLRRHTQFAGVISKHETTIMWPSRKLNRSYMFKNYFKIAWRNITRHKSYSAINVAGLAVGIAACLLIFVVVQYELSFDTYQPGYKSTYRIVTKKDREGNIRYSAGISTPAVDAFRLYFPQATIAGINAIYGSQIVAPAANGNAAGDKKFVENTGIMFAEPQLFDIFSATWLAGSALALKDPNMVVIDKSSAVKYFGNWQTAAGKTLRMDNLLTLKVAGVIKDVPPNTDLPLKVLISYITWKKNPKSYHYAYTWDETSSDCQVYIKFPANVLQSSIESQMLSFSEKQFNSDSKRAARKRYAVAQPLSAIHFDTSFGGTLGDHVTGKSTLRTLSLIAVLIIVMASINFINLSTAQSVGRSKEVGIRKVLGSSRGQLVGLVMCETAIIVLISAGLAICIAEIALPLLKHIASVPDTIGLFNPGILLCLACVIVAVILLSGVYPAIIVSGFKPVEALKNKINSAAVGGISLRRVLVVTQFTISQLLIIGTAIAVKQMDFVNNADLGFNKEAVLAIPCPADSIGLSRMNSFKQQVLTLQGVKAASFSADAPSSSHNNSSNFYFNHSDKDPGFDIFMKVADADYFKTFGLRFIAGKSYEPSDTARELVVNETFIHKLGIKRANDALGKTLTFDSYGNLPIAGVVADFKTNSMREEVKPLVMFPSKQSEQQIAVKIESRRLAKTVALVQSAWEKKYPEYAYTGFFVDDSIAKFYEQENQLELIYKVFALIAIFISCLGLYGLVSFMAVQRTREVGIRKILGASVSSIVYLFSKEFLALIVVAFMIGAPLAWYLMNGWLQTFTYRISPGLWVFVAAITTSLLIGWFTVGYKALKAALANPVKSLRTE</sequence>
<name>A0A1G7VWY9_9SPHI</name>